<organism evidence="2">
    <name type="scientific">Lepeophtheirus salmonis</name>
    <name type="common">Salmon louse</name>
    <name type="synonym">Caligus salmonis</name>
    <dbReference type="NCBI Taxonomy" id="72036"/>
    <lineage>
        <taxon>Eukaryota</taxon>
        <taxon>Metazoa</taxon>
        <taxon>Ecdysozoa</taxon>
        <taxon>Arthropoda</taxon>
        <taxon>Crustacea</taxon>
        <taxon>Multicrustacea</taxon>
        <taxon>Hexanauplia</taxon>
        <taxon>Copepoda</taxon>
        <taxon>Siphonostomatoida</taxon>
        <taxon>Caligidae</taxon>
        <taxon>Lepeophtheirus</taxon>
    </lineage>
</organism>
<sequence>MFFVLYSFISAFTVNNWVRYVLLCYFPLVLFSVVLPSYSGISIK</sequence>
<feature type="transmembrane region" description="Helical" evidence="1">
    <location>
        <begin position="20"/>
        <end position="41"/>
    </location>
</feature>
<name>A0A0K2UGT2_LEPSM</name>
<evidence type="ECO:0000256" key="1">
    <source>
        <dbReference type="SAM" id="Phobius"/>
    </source>
</evidence>
<protein>
    <submittedName>
        <fullName evidence="2">Uncharacterized protein</fullName>
    </submittedName>
</protein>
<keyword evidence="1" id="KW-1133">Transmembrane helix</keyword>
<accession>A0A0K2UGT2</accession>
<proteinExistence type="predicted"/>
<dbReference type="AlphaFoldDB" id="A0A0K2UGT2"/>
<keyword evidence="1" id="KW-0472">Membrane</keyword>
<keyword evidence="1" id="KW-0812">Transmembrane</keyword>
<reference evidence="2" key="1">
    <citation type="submission" date="2014-05" db="EMBL/GenBank/DDBJ databases">
        <authorList>
            <person name="Chronopoulou M."/>
        </authorList>
    </citation>
    <scope>NUCLEOTIDE SEQUENCE</scope>
    <source>
        <tissue evidence="2">Whole organism</tissue>
    </source>
</reference>
<evidence type="ECO:0000313" key="2">
    <source>
        <dbReference type="EMBL" id="CDW37192.1"/>
    </source>
</evidence>
<dbReference type="EMBL" id="HACA01019831">
    <property type="protein sequence ID" value="CDW37192.1"/>
    <property type="molecule type" value="Transcribed_RNA"/>
</dbReference>